<dbReference type="PANTHER" id="PTHR22749">
    <property type="entry name" value="RIBOFLAVIN KINASE/FMN ADENYLYLTRANSFERASE"/>
    <property type="match status" value="1"/>
</dbReference>
<proteinExistence type="predicted"/>
<dbReference type="InterPro" id="IPR015865">
    <property type="entry name" value="Riboflavin_kinase_bac/euk"/>
</dbReference>
<keyword evidence="3" id="KW-0285">Flavoprotein</keyword>
<dbReference type="SMART" id="SM00904">
    <property type="entry name" value="Flavokinase"/>
    <property type="match status" value="1"/>
</dbReference>
<dbReference type="GO" id="GO:0009398">
    <property type="term" value="P:FMN biosynthetic process"/>
    <property type="evidence" value="ECO:0007669"/>
    <property type="project" value="TreeGrafter"/>
</dbReference>
<keyword evidence="7" id="KW-0067">ATP-binding</keyword>
<evidence type="ECO:0000313" key="11">
    <source>
        <dbReference type="WBParaSite" id="ACRNAN_scaffold992.g14362.t1"/>
    </source>
</evidence>
<sequence>MYKFVLKYPPSVSTLPIRLLSSKEKLKGYVFPEVVRKSIQALIVSLEKNLVIAYERLKLALDRHLNKENCYEEQLKRLEQMRIQKLKRNQDMSMLKTSAERLLPYFFRGKVVQGFGRGGKLLNCPTANLDSTAVEALPKDFPNGVYAGFARVDDGQIHKMVMSIGMNPQFKNEIKTIEVHILHEFPKDFYNSMIEAIALIYLRPMNSFNSMDELISAIEEDKRTAQFQLDDPKMRKWTDSELFSKI</sequence>
<keyword evidence="8" id="KW-0175">Coiled coil</keyword>
<dbReference type="PANTHER" id="PTHR22749:SF6">
    <property type="entry name" value="RIBOFLAVIN KINASE"/>
    <property type="match status" value="1"/>
</dbReference>
<dbReference type="SUPFAM" id="SSF82114">
    <property type="entry name" value="Riboflavin kinase-like"/>
    <property type="match status" value="1"/>
</dbReference>
<comment type="pathway">
    <text evidence="1">Cofactor biosynthesis; FMN biosynthesis; FMN from riboflavin (ATP route): step 1/1.</text>
</comment>
<dbReference type="EC" id="2.7.1.26" evidence="2"/>
<dbReference type="GO" id="GO:0008531">
    <property type="term" value="F:riboflavin kinase activity"/>
    <property type="evidence" value="ECO:0007669"/>
    <property type="project" value="UniProtKB-EC"/>
</dbReference>
<evidence type="ECO:0000256" key="2">
    <source>
        <dbReference type="ARBA" id="ARBA00012105"/>
    </source>
</evidence>
<evidence type="ECO:0000256" key="1">
    <source>
        <dbReference type="ARBA" id="ARBA00005201"/>
    </source>
</evidence>
<dbReference type="InterPro" id="IPR023465">
    <property type="entry name" value="Riboflavin_kinase_dom_sf"/>
</dbReference>
<dbReference type="GO" id="GO:0009231">
    <property type="term" value="P:riboflavin biosynthetic process"/>
    <property type="evidence" value="ECO:0007669"/>
    <property type="project" value="InterPro"/>
</dbReference>
<dbReference type="GO" id="GO:0005739">
    <property type="term" value="C:mitochondrion"/>
    <property type="evidence" value="ECO:0007669"/>
    <property type="project" value="TreeGrafter"/>
</dbReference>
<evidence type="ECO:0000256" key="5">
    <source>
        <dbReference type="ARBA" id="ARBA00022679"/>
    </source>
</evidence>
<reference evidence="11" key="1">
    <citation type="submission" date="2022-11" db="UniProtKB">
        <authorList>
            <consortium name="WormBaseParasite"/>
        </authorList>
    </citation>
    <scope>IDENTIFICATION</scope>
</reference>
<evidence type="ECO:0000259" key="9">
    <source>
        <dbReference type="SMART" id="SM00904"/>
    </source>
</evidence>
<dbReference type="WBParaSite" id="ACRNAN_scaffold992.g14362.t1">
    <property type="protein sequence ID" value="ACRNAN_scaffold992.g14362.t1"/>
    <property type="gene ID" value="ACRNAN_scaffold992.g14362"/>
</dbReference>
<organism evidence="10 11">
    <name type="scientific">Acrobeloides nanus</name>
    <dbReference type="NCBI Taxonomy" id="290746"/>
    <lineage>
        <taxon>Eukaryota</taxon>
        <taxon>Metazoa</taxon>
        <taxon>Ecdysozoa</taxon>
        <taxon>Nematoda</taxon>
        <taxon>Chromadorea</taxon>
        <taxon>Rhabditida</taxon>
        <taxon>Tylenchina</taxon>
        <taxon>Cephalobomorpha</taxon>
        <taxon>Cephaloboidea</taxon>
        <taxon>Cephalobidae</taxon>
        <taxon>Acrobeloides</taxon>
    </lineage>
</organism>
<evidence type="ECO:0000256" key="3">
    <source>
        <dbReference type="ARBA" id="ARBA00022630"/>
    </source>
</evidence>
<feature type="coiled-coil region" evidence="8">
    <location>
        <begin position="54"/>
        <end position="81"/>
    </location>
</feature>
<evidence type="ECO:0000313" key="10">
    <source>
        <dbReference type="Proteomes" id="UP000887540"/>
    </source>
</evidence>
<name>A0A914ESL0_9BILA</name>
<dbReference type="Proteomes" id="UP000887540">
    <property type="component" value="Unplaced"/>
</dbReference>
<accession>A0A914ESL0</accession>
<evidence type="ECO:0000256" key="4">
    <source>
        <dbReference type="ARBA" id="ARBA00022643"/>
    </source>
</evidence>
<evidence type="ECO:0000256" key="8">
    <source>
        <dbReference type="SAM" id="Coils"/>
    </source>
</evidence>
<dbReference type="Gene3D" id="2.40.30.30">
    <property type="entry name" value="Riboflavin kinase-like"/>
    <property type="match status" value="1"/>
</dbReference>
<dbReference type="Pfam" id="PF01687">
    <property type="entry name" value="Flavokinase"/>
    <property type="match status" value="1"/>
</dbReference>
<evidence type="ECO:0000256" key="7">
    <source>
        <dbReference type="ARBA" id="ARBA00022840"/>
    </source>
</evidence>
<dbReference type="GO" id="GO:0005524">
    <property type="term" value="F:ATP binding"/>
    <property type="evidence" value="ECO:0007669"/>
    <property type="project" value="UniProtKB-KW"/>
</dbReference>
<feature type="domain" description="Riboflavin kinase" evidence="9">
    <location>
        <begin position="102"/>
        <end position="230"/>
    </location>
</feature>
<keyword evidence="4" id="KW-0288">FMN</keyword>
<keyword evidence="5" id="KW-0808">Transferase</keyword>
<keyword evidence="6" id="KW-0547">Nucleotide-binding</keyword>
<dbReference type="InterPro" id="IPR023468">
    <property type="entry name" value="Riboflavin_kinase"/>
</dbReference>
<keyword evidence="10" id="KW-1185">Reference proteome</keyword>
<dbReference type="AlphaFoldDB" id="A0A914ESL0"/>
<evidence type="ECO:0000256" key="6">
    <source>
        <dbReference type="ARBA" id="ARBA00022741"/>
    </source>
</evidence>
<protein>
    <recommendedName>
        <fullName evidence="2">riboflavin kinase</fullName>
        <ecNumber evidence="2">2.7.1.26</ecNumber>
    </recommendedName>
</protein>